<dbReference type="EMBL" id="AP019695">
    <property type="protein sequence ID" value="BBK21302.1"/>
    <property type="molecule type" value="Genomic_DNA"/>
</dbReference>
<evidence type="ECO:0000313" key="2">
    <source>
        <dbReference type="Proteomes" id="UP000464754"/>
    </source>
</evidence>
<dbReference type="Proteomes" id="UP000464754">
    <property type="component" value="Chromosome"/>
</dbReference>
<dbReference type="AlphaFoldDB" id="A0A6N4TGT7"/>
<proteinExistence type="predicted"/>
<reference evidence="2" key="1">
    <citation type="submission" date="2019-05" db="EMBL/GenBank/DDBJ databases">
        <title>Complete genome sequencing of Absiella argi strain JCM 30884.</title>
        <authorList>
            <person name="Sakamoto M."/>
            <person name="Murakami T."/>
            <person name="Mori H."/>
        </authorList>
    </citation>
    <scope>NUCLEOTIDE SEQUENCE [LARGE SCALE GENOMIC DNA]</scope>
    <source>
        <strain evidence="2">JCM 30884</strain>
    </source>
</reference>
<gene>
    <name evidence="1" type="ORF">Aargi30884_02050</name>
</gene>
<keyword evidence="2" id="KW-1185">Reference proteome</keyword>
<sequence>MLSAEMLHVIRQYEQELNLIEKNLRSSYSYIFSVVLKEELPYMKQHLHNMLQMIQKQRTICNQLKQK</sequence>
<protein>
    <submittedName>
        <fullName evidence="1">Uncharacterized protein</fullName>
    </submittedName>
</protein>
<organism evidence="1 2">
    <name type="scientific">Amedibacterium intestinale</name>
    <dbReference type="NCBI Taxonomy" id="2583452"/>
    <lineage>
        <taxon>Bacteria</taxon>
        <taxon>Bacillati</taxon>
        <taxon>Bacillota</taxon>
        <taxon>Erysipelotrichia</taxon>
        <taxon>Erysipelotrichales</taxon>
        <taxon>Erysipelotrichaceae</taxon>
        <taxon>Amedibacterium</taxon>
    </lineage>
</organism>
<dbReference type="KEGG" id="aarg:Aargi30884_02050"/>
<evidence type="ECO:0000313" key="1">
    <source>
        <dbReference type="EMBL" id="BBK21302.1"/>
    </source>
</evidence>
<accession>A0A6N4TGT7</accession>
<name>A0A6N4TGT7_9FIRM</name>